<organism evidence="1 2">
    <name type="scientific">Caerostris extrusa</name>
    <name type="common">Bark spider</name>
    <name type="synonym">Caerostris bankana</name>
    <dbReference type="NCBI Taxonomy" id="172846"/>
    <lineage>
        <taxon>Eukaryota</taxon>
        <taxon>Metazoa</taxon>
        <taxon>Ecdysozoa</taxon>
        <taxon>Arthropoda</taxon>
        <taxon>Chelicerata</taxon>
        <taxon>Arachnida</taxon>
        <taxon>Araneae</taxon>
        <taxon>Araneomorphae</taxon>
        <taxon>Entelegynae</taxon>
        <taxon>Araneoidea</taxon>
        <taxon>Araneidae</taxon>
        <taxon>Caerostris</taxon>
    </lineage>
</organism>
<proteinExistence type="predicted"/>
<sequence>MCSWNKSTNFQIEQGQFVIFPVNTVESGYEICFEIFEKCTFVDRKKESMNLQSIGVGGNVGRSLLCILCVIGYISVVLVTNDIDQSDQNSITARLLLINVRRIEWRDNGYFVNNVLQIGFLY</sequence>
<dbReference type="AlphaFoldDB" id="A0AAV4MSZ9"/>
<comment type="caution">
    <text evidence="1">The sequence shown here is derived from an EMBL/GenBank/DDBJ whole genome shotgun (WGS) entry which is preliminary data.</text>
</comment>
<dbReference type="EMBL" id="BPLR01002596">
    <property type="protein sequence ID" value="GIX75535.1"/>
    <property type="molecule type" value="Genomic_DNA"/>
</dbReference>
<gene>
    <name evidence="1" type="ORF">CEXT_422581</name>
</gene>
<dbReference type="Proteomes" id="UP001054945">
    <property type="component" value="Unassembled WGS sequence"/>
</dbReference>
<keyword evidence="2" id="KW-1185">Reference proteome</keyword>
<accession>A0AAV4MSZ9</accession>
<reference evidence="1 2" key="1">
    <citation type="submission" date="2021-06" db="EMBL/GenBank/DDBJ databases">
        <title>Caerostris extrusa draft genome.</title>
        <authorList>
            <person name="Kono N."/>
            <person name="Arakawa K."/>
        </authorList>
    </citation>
    <scope>NUCLEOTIDE SEQUENCE [LARGE SCALE GENOMIC DNA]</scope>
</reference>
<protein>
    <submittedName>
        <fullName evidence="1">Uncharacterized protein</fullName>
    </submittedName>
</protein>
<evidence type="ECO:0000313" key="1">
    <source>
        <dbReference type="EMBL" id="GIX75535.1"/>
    </source>
</evidence>
<name>A0AAV4MSZ9_CAEEX</name>
<evidence type="ECO:0000313" key="2">
    <source>
        <dbReference type="Proteomes" id="UP001054945"/>
    </source>
</evidence>